<organism evidence="12 13">
    <name type="scientific">Hyaloscypha variabilis (strain UAMH 11265 / GT02V1 / F)</name>
    <name type="common">Meliniomyces variabilis</name>
    <dbReference type="NCBI Taxonomy" id="1149755"/>
    <lineage>
        <taxon>Eukaryota</taxon>
        <taxon>Fungi</taxon>
        <taxon>Dikarya</taxon>
        <taxon>Ascomycota</taxon>
        <taxon>Pezizomycotina</taxon>
        <taxon>Leotiomycetes</taxon>
        <taxon>Helotiales</taxon>
        <taxon>Hyaloscyphaceae</taxon>
        <taxon>Hyaloscypha</taxon>
        <taxon>Hyaloscypha variabilis</taxon>
    </lineage>
</organism>
<dbReference type="InterPro" id="IPR051346">
    <property type="entry name" value="OTU_Deubiquitinase"/>
</dbReference>
<dbReference type="InterPro" id="IPR022105">
    <property type="entry name" value="DUF3645"/>
</dbReference>
<evidence type="ECO:0000259" key="10">
    <source>
        <dbReference type="Pfam" id="PF12359"/>
    </source>
</evidence>
<evidence type="ECO:0000313" key="13">
    <source>
        <dbReference type="Proteomes" id="UP000235786"/>
    </source>
</evidence>
<dbReference type="PANTHER" id="PTHR13367:SF34">
    <property type="match status" value="1"/>
</dbReference>
<proteinExistence type="predicted"/>
<dbReference type="EMBL" id="KZ613944">
    <property type="protein sequence ID" value="PMD41807.1"/>
    <property type="molecule type" value="Genomic_DNA"/>
</dbReference>
<evidence type="ECO:0000256" key="6">
    <source>
        <dbReference type="ARBA" id="ARBA00022807"/>
    </source>
</evidence>
<keyword evidence="5" id="KW-0378">Hydrolase</keyword>
<keyword evidence="7" id="KW-0175">Coiled coil</keyword>
<evidence type="ECO:0000256" key="4">
    <source>
        <dbReference type="ARBA" id="ARBA00022786"/>
    </source>
</evidence>
<protein>
    <recommendedName>
        <fullName evidence="2">ubiquitinyl hydrolase 1</fullName>
        <ecNumber evidence="2">3.4.19.12</ecNumber>
    </recommendedName>
</protein>
<sequence>MSSSSRLNYVITHVFLPPKLPQEDDRDPKQDLALIEECRAALRSFQARLSGRECQRWVDLILMLSKMLELRDASGDMLSEKVESALEAMQGTDVLAFEIRSQNAGLIVRRFPQQFSFESFELSPTTHAVMTTKGRLRRCFPGPVVAIGQDRFADPTFRKALAQLLAELDVNTPKEAWPVVIKARSQTPEIRDSLHPKFVTEMLTGILRGIGQPVDVARIHKRTRDDVLWNNVRKPWRRSPLWLLLRIALQTSLRIERDDGHKLYKSFMIFFMAHILQKSLQASLPSDILFVMATKISRRILKLGIGDEASWMSHVHETIEGAHLELTNRWRKIEQNPDPLGTRGGWNPSELSFYRDTRLSISTLRPYLEGIATRWMTPSGHGTFTSGCHPRIKQHSSTFPQFQLLVADDARLLLADLELWVQDWLDNWLRANWDSPSTCTHLAELIKNYTAMAISIYAGNLEDISLMLLTSMDVWVALDKCATRHEPLLSSYDPGFPPSLFTPLLLPKKLQMERLTHVEQYLTRRKIRSVYGPSLIFQDINAEGSLAVKYFGRSQRDQDLRREIEAAAEIERDRKKQELREQRQQYNRLKRQSDAMSCEYVTQRYGRQSSYHDPDCRKCRVKDSAERLEIYVHEWALPTAELEARSAVFELDVPTVIAKWRDITYTLLVDILSPPMLCESQRGNTIYYLHEFSEYVRTQTGRLQLASTAKPFMVAHYRTKKIPQATEENICVHHGLRYSMYDSTLMRWTEELLDRCDVRRLCTFQLPSGNYGTLQYALDGTAHTSNKVLATQVECPKDLNLHEFYAFATLRSGDRLQWRNIARELIARILNFNREETYMLIVQAAWQAGRPGDGRYLRESHVDLDEEEFGSSLLSVLGEALGTMEGNWQGTVAVRIFVTLATRLLSMSTYDIVLTGYHLFLRRARQVTLEWTRDVGQLLHEAEDVEELKILNLRMLEIALTCHSTFNVDKHHLYALLNSEEDIAVMIECSIIVHDRCPAVTKLLPRPVKTMLERHEKLCHLVEPILSEKILVERGGIDGTLRRVWAGYRPGRPWATVESPSERWLVTETSTEGGFSRMIVHYNVLDGSLLVDGMPLTRLPRHYELHSTYRRLFAEKILEVVPSTMTGMVFETRKEICGQQMHFRMCGPELIIRTRRAGQVCELLPTHTLHNDFPAAFVEEYAHWLDIDTRIVEWRPLRHAWSSSPDNWQMRADGQEFGLSRSAKRLVDIRSPTAKAISQILSPLEHATHIHVILDCQTEGLEVNLPRVRLDFSLKNHGNLLVSKQFRGMVVDERQAFGALTGLANKLVLREAIGSSRSVIVPHGCVSFSRDGHHVRVEIDTTSAAHVKYHSYHIDTQLGRLVDNGNLRSRLFRLYLHATTAHCLVDQLTGRTGTEEALYGLASAATRSFVKLEPGDAEILGMLARLTPQRQYYPGHLRVMQQVDWETLSPLSQHYAFSTQVTSIFNQAKSFHVFREQPAELPASDTRGEHDLLERAAIRDSPFQTYGFGAEVYTTDYDTTYSSRDQDLTGDRELQTCRTTNLVDNWSTKVTVCPRLLSEIESWGEPILGPGLGYNLTLGFDPKLVDLPAKKFLPDDWCTLHSMLSRSEVEQDKYKIMIFLGTLSYSKHANQELAQTLLALATVPELRTLQPPNCSEFELGDGYTPERDKLTEVIGKHVRQFYECPESDLPNFRFEQQHIADQRRRREYEAAKEEKIRRFVEDLMAQWPRAVISTPPDPNHRTHILVDDATQSARVWFQSWQHNVQFKKYIQRAQNILNKLASEPQNLEKYSFSPPVDGYVSMRAYISFEDLTSKPAPWLPTADQGDCDGWIVQSNKENTDHAKLKELLDHVSAQCSSGHKQRYASDLFKSFEALREDKSVELNLPQGSSELLEAYLMRAHRYVKTIYQRICSHLQIGHDLVRKAQMLPRLSQTSILSHLASDKIAALPDSWKRCLVTYGLAIAALQRAERLVASRANLAELLSELENPGHQDWDPMMFPEWLLFEVENNIQIRQEQTQITREMMSPSSGCNSVMQLNMGLGKSSVIVPITATGLADRTRLVRVVILKPLAMQMFHLLAKKLGSMLNRRIFYMPISRSLKLDVLQARQILELYQECMRVGGILLIQPEHILSFELMGFEQVLSGKPELGNVMIRTQDWLRANSRDILDESDEILSVRFELIYTMGMQRAIEFSPDRWTIIQHVLGLLGRYANQVHERLEHGLEVVSAQPGGFPRIRILQSLAGKMLLEMVARQLCEEGLPGVPVSYLPQRVRAALFQFLIDPGFTAKATQLLQEAASGSDTVGSGLLLLKGLFAGGILRFALEQKRWRVNYGLDHSRTMLAVPYHAKDSPAARAEFSHPDTTIVLTCLSYYYGGLSEQQIYASFDALFQSDHAPEEYARWVQDAPELPSAFRQVTGINLSNAGQCSREVFPPLQFSKGLINFYMSTIVFPAEMKKFPHKLSSSGWDIAREKTHPTTGFSGTNDSRYILPLSITQGDLPPQLSTNAKVLECLLRPENSFTNVIQSSETGVLDAKALLNMALALDPPVRVILDVGAQVLELENEDMARAWLLKVSESAAQAVIFFDTRNEICVLSRDGTTEPLLVSPFAKQMDQCLVYLDEVHTRGTDLRMPANYRAIVTLGPGLTKDRLVQACMRMRKLGKGQSIVFCASMEIHRKILKSRGKSRAAIEVADVLKWCIVNTCAHMRKCIPLWATQGVRYQHRYVACPQSWGTTEGDFPRHLAESMLEEEAQSLQQRYGSEGIQREEQILSENVVEGQLLMREKQLAEIRAKCQEFSVASFNTAALQEEQERELSPENEREQQVELPPAATPYNHRVHRDVRQLITHGVLKRSSNAFRPAFQTLHNTTAYICCETTAWPDDLLVTADFAQMVQASAGEMLDSFLRPVHWIVSCKKGDRVECVVLSPYETQELLPSIRQNNHVRLHVYSPRLSVSGRTLEDLSFCAIPAVPESWSTPAIAKQLNLFAGQLYIRTYEEYESLCSFLGLCSQPPDDHTEVACDGFISPLHRSQSGIIMVPKCPFMISPVAFLRTFIALRRKGQSFTASHFGRILNGELISREHF</sequence>
<dbReference type="Proteomes" id="UP000235786">
    <property type="component" value="Unassembled WGS sequence"/>
</dbReference>
<feature type="domain" description="DUF3645" evidence="10">
    <location>
        <begin position="2333"/>
        <end position="2365"/>
    </location>
</feature>
<dbReference type="InterPro" id="IPR022099">
    <property type="entry name" value="DUF3638"/>
</dbReference>
<name>A0A2J6RTG3_HYAVF</name>
<feature type="domain" description="DUF6606" evidence="11">
    <location>
        <begin position="10"/>
        <end position="277"/>
    </location>
</feature>
<comment type="catalytic activity">
    <reaction evidence="1">
        <text>Thiol-dependent hydrolysis of ester, thioester, amide, peptide and isopeptide bonds formed by the C-terminal Gly of ubiquitin (a 76-residue protein attached to proteins as an intracellular targeting signal).</text>
        <dbReference type="EC" id="3.4.19.12"/>
    </reaction>
</comment>
<dbReference type="STRING" id="1149755.A0A2J6RTG3"/>
<dbReference type="Pfam" id="PF20255">
    <property type="entry name" value="DUF6606"/>
    <property type="match status" value="1"/>
</dbReference>
<keyword evidence="13" id="KW-1185">Reference proteome</keyword>
<feature type="coiled-coil region" evidence="7">
    <location>
        <begin position="560"/>
        <end position="599"/>
    </location>
</feature>
<accession>A0A2J6RTG3</accession>
<dbReference type="Pfam" id="PF12340">
    <property type="entry name" value="DUF3638"/>
    <property type="match status" value="1"/>
</dbReference>
<dbReference type="PANTHER" id="PTHR13367">
    <property type="entry name" value="UBIQUITIN THIOESTERASE"/>
    <property type="match status" value="1"/>
</dbReference>
<evidence type="ECO:0000259" key="11">
    <source>
        <dbReference type="Pfam" id="PF20255"/>
    </source>
</evidence>
<dbReference type="InterPro" id="IPR046541">
    <property type="entry name" value="DUF6606"/>
</dbReference>
<feature type="region of interest" description="Disordered" evidence="8">
    <location>
        <begin position="2804"/>
        <end position="2826"/>
    </location>
</feature>
<keyword evidence="6" id="KW-0788">Thiol protease</keyword>
<gene>
    <name evidence="12" type="ORF">L207DRAFT_582234</name>
</gene>
<evidence type="ECO:0000259" key="9">
    <source>
        <dbReference type="Pfam" id="PF12340"/>
    </source>
</evidence>
<evidence type="ECO:0000256" key="3">
    <source>
        <dbReference type="ARBA" id="ARBA00022670"/>
    </source>
</evidence>
<dbReference type="OrthoDB" id="3182339at2759"/>
<dbReference type="EC" id="3.4.19.12" evidence="2"/>
<evidence type="ECO:0000256" key="7">
    <source>
        <dbReference type="SAM" id="Coils"/>
    </source>
</evidence>
<keyword evidence="4" id="KW-0833">Ubl conjugation pathway</keyword>
<evidence type="ECO:0000256" key="8">
    <source>
        <dbReference type="SAM" id="MobiDB-lite"/>
    </source>
</evidence>
<dbReference type="Pfam" id="PF12359">
    <property type="entry name" value="DUF3645"/>
    <property type="match status" value="1"/>
</dbReference>
<evidence type="ECO:0000256" key="2">
    <source>
        <dbReference type="ARBA" id="ARBA00012759"/>
    </source>
</evidence>
<keyword evidence="3" id="KW-0645">Protease</keyword>
<evidence type="ECO:0000256" key="5">
    <source>
        <dbReference type="ARBA" id="ARBA00022801"/>
    </source>
</evidence>
<evidence type="ECO:0000313" key="12">
    <source>
        <dbReference type="EMBL" id="PMD41807.1"/>
    </source>
</evidence>
<reference evidence="12 13" key="1">
    <citation type="submission" date="2016-04" db="EMBL/GenBank/DDBJ databases">
        <title>A degradative enzymes factory behind the ericoid mycorrhizal symbiosis.</title>
        <authorList>
            <consortium name="DOE Joint Genome Institute"/>
            <person name="Martino E."/>
            <person name="Morin E."/>
            <person name="Grelet G."/>
            <person name="Kuo A."/>
            <person name="Kohler A."/>
            <person name="Daghino S."/>
            <person name="Barry K."/>
            <person name="Choi C."/>
            <person name="Cichocki N."/>
            <person name="Clum A."/>
            <person name="Copeland A."/>
            <person name="Hainaut M."/>
            <person name="Haridas S."/>
            <person name="Labutti K."/>
            <person name="Lindquist E."/>
            <person name="Lipzen A."/>
            <person name="Khouja H.-R."/>
            <person name="Murat C."/>
            <person name="Ohm R."/>
            <person name="Olson A."/>
            <person name="Spatafora J."/>
            <person name="Veneault-Fourrey C."/>
            <person name="Henrissat B."/>
            <person name="Grigoriev I."/>
            <person name="Martin F."/>
            <person name="Perotto S."/>
        </authorList>
    </citation>
    <scope>NUCLEOTIDE SEQUENCE [LARGE SCALE GENOMIC DNA]</scope>
    <source>
        <strain evidence="12 13">F</strain>
    </source>
</reference>
<evidence type="ECO:0000256" key="1">
    <source>
        <dbReference type="ARBA" id="ARBA00000707"/>
    </source>
</evidence>
<feature type="compositionally biased region" description="Basic and acidic residues" evidence="8">
    <location>
        <begin position="2809"/>
        <end position="2820"/>
    </location>
</feature>
<dbReference type="GO" id="GO:0004843">
    <property type="term" value="F:cysteine-type deubiquitinase activity"/>
    <property type="evidence" value="ECO:0007669"/>
    <property type="project" value="UniProtKB-EC"/>
</dbReference>
<dbReference type="GO" id="GO:0006508">
    <property type="term" value="P:proteolysis"/>
    <property type="evidence" value="ECO:0007669"/>
    <property type="project" value="UniProtKB-KW"/>
</dbReference>
<feature type="domain" description="DUF3638" evidence="9">
    <location>
        <begin position="1990"/>
        <end position="2213"/>
    </location>
</feature>